<evidence type="ECO:0000256" key="3">
    <source>
        <dbReference type="PROSITE-ProRule" id="PRU10141"/>
    </source>
</evidence>
<dbReference type="EMBL" id="BQKI01000012">
    <property type="protein sequence ID" value="GJN06253.1"/>
    <property type="molecule type" value="Genomic_DNA"/>
</dbReference>
<dbReference type="Gene3D" id="3.30.200.20">
    <property type="entry name" value="Phosphorylase Kinase, domain 1"/>
    <property type="match status" value="1"/>
</dbReference>
<keyword evidence="1 3" id="KW-0547">Nucleotide-binding</keyword>
<feature type="region of interest" description="Disordered" evidence="4">
    <location>
        <begin position="89"/>
        <end position="112"/>
    </location>
</feature>
<dbReference type="PANTHER" id="PTHR27001">
    <property type="entry name" value="OS01G0253100 PROTEIN"/>
    <property type="match status" value="1"/>
</dbReference>
<dbReference type="InterPro" id="IPR011009">
    <property type="entry name" value="Kinase-like_dom_sf"/>
</dbReference>
<keyword evidence="2 3" id="KW-0067">ATP-binding</keyword>
<dbReference type="InterPro" id="IPR017441">
    <property type="entry name" value="Protein_kinase_ATP_BS"/>
</dbReference>
<accession>A0AAV5D5M0</accession>
<protein>
    <recommendedName>
        <fullName evidence="5">Protein kinase domain-containing protein</fullName>
    </recommendedName>
</protein>
<dbReference type="SUPFAM" id="SSF56112">
    <property type="entry name" value="Protein kinase-like (PK-like)"/>
    <property type="match status" value="1"/>
</dbReference>
<feature type="binding site" evidence="3">
    <location>
        <position position="50"/>
    </location>
    <ligand>
        <name>ATP</name>
        <dbReference type="ChEBI" id="CHEBI:30616"/>
    </ligand>
</feature>
<dbReference type="Proteomes" id="UP001054889">
    <property type="component" value="Unassembled WGS sequence"/>
</dbReference>
<evidence type="ECO:0000256" key="1">
    <source>
        <dbReference type="ARBA" id="ARBA00022741"/>
    </source>
</evidence>
<keyword evidence="7" id="KW-1185">Reference proteome</keyword>
<dbReference type="GO" id="GO:0004672">
    <property type="term" value="F:protein kinase activity"/>
    <property type="evidence" value="ECO:0007669"/>
    <property type="project" value="InterPro"/>
</dbReference>
<evidence type="ECO:0000313" key="7">
    <source>
        <dbReference type="Proteomes" id="UP001054889"/>
    </source>
</evidence>
<organism evidence="6 7">
    <name type="scientific">Eleusine coracana subsp. coracana</name>
    <dbReference type="NCBI Taxonomy" id="191504"/>
    <lineage>
        <taxon>Eukaryota</taxon>
        <taxon>Viridiplantae</taxon>
        <taxon>Streptophyta</taxon>
        <taxon>Embryophyta</taxon>
        <taxon>Tracheophyta</taxon>
        <taxon>Spermatophyta</taxon>
        <taxon>Magnoliopsida</taxon>
        <taxon>Liliopsida</taxon>
        <taxon>Poales</taxon>
        <taxon>Poaceae</taxon>
        <taxon>PACMAD clade</taxon>
        <taxon>Chloridoideae</taxon>
        <taxon>Cynodonteae</taxon>
        <taxon>Eleusininae</taxon>
        <taxon>Eleusine</taxon>
    </lineage>
</organism>
<evidence type="ECO:0000259" key="5">
    <source>
        <dbReference type="PROSITE" id="PS50011"/>
    </source>
</evidence>
<dbReference type="PANTHER" id="PTHR27001:SF850">
    <property type="entry name" value="OS01G0267800 PROTEIN"/>
    <property type="match status" value="1"/>
</dbReference>
<proteinExistence type="predicted"/>
<dbReference type="AlphaFoldDB" id="A0AAV5D5M0"/>
<evidence type="ECO:0000256" key="4">
    <source>
        <dbReference type="SAM" id="MobiDB-lite"/>
    </source>
</evidence>
<gene>
    <name evidence="6" type="primary">ga23962</name>
    <name evidence="6" type="ORF">PR202_ga23962</name>
</gene>
<dbReference type="InterPro" id="IPR001245">
    <property type="entry name" value="Ser-Thr/Tyr_kinase_cat_dom"/>
</dbReference>
<feature type="domain" description="Protein kinase" evidence="5">
    <location>
        <begin position="16"/>
        <end position="112"/>
    </location>
</feature>
<comment type="caution">
    <text evidence="6">The sequence shown here is derived from an EMBL/GenBank/DDBJ whole genome shotgun (WGS) entry which is preliminary data.</text>
</comment>
<reference evidence="6" key="2">
    <citation type="submission" date="2021-12" db="EMBL/GenBank/DDBJ databases">
        <title>Resequencing data analysis of finger millet.</title>
        <authorList>
            <person name="Hatakeyama M."/>
            <person name="Aluri S."/>
            <person name="Balachadran M.T."/>
            <person name="Sivarajan S.R."/>
            <person name="Poveda L."/>
            <person name="Shimizu-Inatsugi R."/>
            <person name="Schlapbach R."/>
            <person name="Sreeman S.M."/>
            <person name="Shimizu K.K."/>
        </authorList>
    </citation>
    <scope>NUCLEOTIDE SEQUENCE</scope>
</reference>
<evidence type="ECO:0000313" key="6">
    <source>
        <dbReference type="EMBL" id="GJN06253.1"/>
    </source>
</evidence>
<dbReference type="InterPro" id="IPR000719">
    <property type="entry name" value="Prot_kinase_dom"/>
</dbReference>
<sequence length="112" mass="11227">MKELSYEEVEAATGGFAEKNLVGKGSHGSVYRAKLRGGGGRGRTVVVAVKRASHGQGEAKLANEIAVLSAAPRHPGVVGIVGVIVASPSPTAAEEEEVRALEEDGGGGGPAP</sequence>
<evidence type="ECO:0000256" key="2">
    <source>
        <dbReference type="ARBA" id="ARBA00022840"/>
    </source>
</evidence>
<reference evidence="6" key="1">
    <citation type="journal article" date="2018" name="DNA Res.">
        <title>Multiple hybrid de novo genome assembly of finger millet, an orphan allotetraploid crop.</title>
        <authorList>
            <person name="Hatakeyama M."/>
            <person name="Aluri S."/>
            <person name="Balachadran M.T."/>
            <person name="Sivarajan S.R."/>
            <person name="Patrignani A."/>
            <person name="Gruter S."/>
            <person name="Poveda L."/>
            <person name="Shimizu-Inatsugi R."/>
            <person name="Baeten J."/>
            <person name="Francoijs K.J."/>
            <person name="Nataraja K.N."/>
            <person name="Reddy Y.A.N."/>
            <person name="Phadnis S."/>
            <person name="Ravikumar R.L."/>
            <person name="Schlapbach R."/>
            <person name="Sreeman S.M."/>
            <person name="Shimizu K.K."/>
        </authorList>
    </citation>
    <scope>NUCLEOTIDE SEQUENCE</scope>
</reference>
<dbReference type="PROSITE" id="PS50011">
    <property type="entry name" value="PROTEIN_KINASE_DOM"/>
    <property type="match status" value="1"/>
</dbReference>
<name>A0AAV5D5M0_ELECO</name>
<dbReference type="PROSITE" id="PS00107">
    <property type="entry name" value="PROTEIN_KINASE_ATP"/>
    <property type="match status" value="1"/>
</dbReference>
<dbReference type="Pfam" id="PF07714">
    <property type="entry name" value="PK_Tyr_Ser-Thr"/>
    <property type="match status" value="1"/>
</dbReference>
<dbReference type="GO" id="GO:0005886">
    <property type="term" value="C:plasma membrane"/>
    <property type="evidence" value="ECO:0007669"/>
    <property type="project" value="TreeGrafter"/>
</dbReference>
<dbReference type="GO" id="GO:0005524">
    <property type="term" value="F:ATP binding"/>
    <property type="evidence" value="ECO:0007669"/>
    <property type="project" value="UniProtKB-UniRule"/>
</dbReference>